<organism evidence="2 3">
    <name type="scientific">Streptomyces griseorubiginosus</name>
    <dbReference type="NCBI Taxonomy" id="67304"/>
    <lineage>
        <taxon>Bacteria</taxon>
        <taxon>Bacillati</taxon>
        <taxon>Actinomycetota</taxon>
        <taxon>Actinomycetes</taxon>
        <taxon>Kitasatosporales</taxon>
        <taxon>Streptomycetaceae</taxon>
        <taxon>Streptomyces</taxon>
    </lineage>
</organism>
<evidence type="ECO:0000259" key="1">
    <source>
        <dbReference type="Pfam" id="PF13619"/>
    </source>
</evidence>
<accession>A0A101RRV1</accession>
<comment type="caution">
    <text evidence="2">The sequence shown here is derived from an EMBL/GenBank/DDBJ whole genome shotgun (WGS) entry which is preliminary data.</text>
</comment>
<reference evidence="2 3" key="1">
    <citation type="submission" date="2015-10" db="EMBL/GenBank/DDBJ databases">
        <title>Draft genome sequence of Streptomyces griseorubiginosus DSM 40469, type strain for the species Streptomyces griseorubiginosus.</title>
        <authorList>
            <person name="Ruckert C."/>
            <person name="Winkler A."/>
            <person name="Kalinowski J."/>
            <person name="Kampfer P."/>
            <person name="Glaeser S."/>
        </authorList>
    </citation>
    <scope>NUCLEOTIDE SEQUENCE [LARGE SCALE GENOMIC DNA]</scope>
    <source>
        <strain evidence="2 3">DSM 40469</strain>
    </source>
</reference>
<proteinExistence type="predicted"/>
<feature type="domain" description="KTSC" evidence="1">
    <location>
        <begin position="8"/>
        <end position="63"/>
    </location>
</feature>
<dbReference type="AlphaFoldDB" id="A0A101RRV1"/>
<dbReference type="InterPro" id="IPR025309">
    <property type="entry name" value="KTSC_dom"/>
</dbReference>
<gene>
    <name evidence="2" type="ORF">AQJ54_35715</name>
</gene>
<dbReference type="RefSeq" id="WP_062244640.1">
    <property type="nucleotide sequence ID" value="NZ_JBPJFL010000001.1"/>
</dbReference>
<dbReference type="Proteomes" id="UP000054375">
    <property type="component" value="Unassembled WGS sequence"/>
</dbReference>
<dbReference type="Pfam" id="PF13619">
    <property type="entry name" value="KTSC"/>
    <property type="match status" value="1"/>
</dbReference>
<name>A0A101RRV1_9ACTN</name>
<evidence type="ECO:0000313" key="2">
    <source>
        <dbReference type="EMBL" id="KUN60576.1"/>
    </source>
</evidence>
<sequence length="69" mass="7741">MDRSPVVSSNIRSIGYEAAEMLLEVEFLSGIYQYHLVPESVYLELMAAPSHGQYLARAIKGRYAYSKVA</sequence>
<evidence type="ECO:0000313" key="3">
    <source>
        <dbReference type="Proteomes" id="UP000054375"/>
    </source>
</evidence>
<dbReference type="EMBL" id="LMWV01000031">
    <property type="protein sequence ID" value="KUN60576.1"/>
    <property type="molecule type" value="Genomic_DNA"/>
</dbReference>
<protein>
    <submittedName>
        <fullName evidence="2">KTSC domain containing protein</fullName>
    </submittedName>
</protein>
<keyword evidence="3" id="KW-1185">Reference proteome</keyword>